<organism evidence="2 3">
    <name type="scientific">Legionella donaldsonii</name>
    <dbReference type="NCBI Taxonomy" id="45060"/>
    <lineage>
        <taxon>Bacteria</taxon>
        <taxon>Pseudomonadati</taxon>
        <taxon>Pseudomonadota</taxon>
        <taxon>Gammaproteobacteria</taxon>
        <taxon>Legionellales</taxon>
        <taxon>Legionellaceae</taxon>
        <taxon>Legionella</taxon>
    </lineage>
</organism>
<feature type="region of interest" description="Disordered" evidence="1">
    <location>
        <begin position="1"/>
        <end position="31"/>
    </location>
</feature>
<dbReference type="Proteomes" id="UP000254677">
    <property type="component" value="Unassembled WGS sequence"/>
</dbReference>
<name>A0A378IZG8_9GAMM</name>
<evidence type="ECO:0000256" key="1">
    <source>
        <dbReference type="SAM" id="MobiDB-lite"/>
    </source>
</evidence>
<evidence type="ECO:0000313" key="2">
    <source>
        <dbReference type="EMBL" id="STX40536.1"/>
    </source>
</evidence>
<sequence>MRGNKTDKAVDNTPHSEKRKQKDAFFTPEAESSPGKINIFVLLAEINLLFAQFLAEKDNPVYQEGVTKLNLFLKTLEPILKANAMAIHYVLGAQGYYLKAICCLIEASEKKDKQRYCDKGKQYLEKAIGYGLEKDKEVAIFSEFSKTLKKYQTDLDKTVVCYNNKVAEQEEKRKNKQPVLRDKSLRVSVCEDRFFVSLTKHCTVGSVTLNNEIHRTAIEMMREALTACKPLTPEIIPTSKLTITTR</sequence>
<reference evidence="2 3" key="1">
    <citation type="submission" date="2018-06" db="EMBL/GenBank/DDBJ databases">
        <authorList>
            <consortium name="Pathogen Informatics"/>
            <person name="Doyle S."/>
        </authorList>
    </citation>
    <scope>NUCLEOTIDE SEQUENCE [LARGE SCALE GENOMIC DNA]</scope>
    <source>
        <strain evidence="2 3">NCTC13292</strain>
    </source>
</reference>
<gene>
    <name evidence="2" type="ORF">NCTC13292_00285</name>
</gene>
<proteinExistence type="predicted"/>
<accession>A0A378IZG8</accession>
<protein>
    <submittedName>
        <fullName evidence="2">Uncharacterized protein</fullName>
    </submittedName>
</protein>
<dbReference type="RefSeq" id="WP_115220184.1">
    <property type="nucleotide sequence ID" value="NZ_CAXYJE010000001.1"/>
</dbReference>
<keyword evidence="3" id="KW-1185">Reference proteome</keyword>
<evidence type="ECO:0000313" key="3">
    <source>
        <dbReference type="Proteomes" id="UP000254677"/>
    </source>
</evidence>
<dbReference type="AlphaFoldDB" id="A0A378IZG8"/>
<feature type="compositionally biased region" description="Basic and acidic residues" evidence="1">
    <location>
        <begin position="1"/>
        <end position="23"/>
    </location>
</feature>
<dbReference type="EMBL" id="UGOA01000001">
    <property type="protein sequence ID" value="STX40536.1"/>
    <property type="molecule type" value="Genomic_DNA"/>
</dbReference>
<dbReference type="OrthoDB" id="9887049at2"/>